<dbReference type="Gene3D" id="3.90.199.10">
    <property type="entry name" value="Topoisomerase II, domain 5"/>
    <property type="match status" value="1"/>
</dbReference>
<evidence type="ECO:0000256" key="5">
    <source>
        <dbReference type="ARBA" id="ARBA00023125"/>
    </source>
</evidence>
<dbReference type="Pfam" id="PF00521">
    <property type="entry name" value="DNA_topoisoIV"/>
    <property type="match status" value="1"/>
</dbReference>
<name>A0A6G9HH55_9MOLU</name>
<dbReference type="Gene3D" id="2.120.10.90">
    <property type="entry name" value="DNA gyrase/topoisomerase IV, subunit A, C-terminal"/>
    <property type="match status" value="1"/>
</dbReference>
<dbReference type="GO" id="GO:0005524">
    <property type="term" value="F:ATP binding"/>
    <property type="evidence" value="ECO:0007669"/>
    <property type="project" value="InterPro"/>
</dbReference>
<dbReference type="EC" id="5.6.2.2" evidence="2"/>
<dbReference type="SMART" id="SM00434">
    <property type="entry name" value="TOP4c"/>
    <property type="match status" value="1"/>
</dbReference>
<feature type="active site" description="O-(5'-phospho-DNA)-tyrosine intermediate" evidence="8">
    <location>
        <position position="126"/>
    </location>
</feature>
<dbReference type="NCBIfam" id="TIGR01061">
    <property type="entry name" value="parC_Gpos"/>
    <property type="match status" value="1"/>
</dbReference>
<dbReference type="GO" id="GO:0005694">
    <property type="term" value="C:chromosome"/>
    <property type="evidence" value="ECO:0007669"/>
    <property type="project" value="InterPro"/>
</dbReference>
<dbReference type="InterPro" id="IPR013758">
    <property type="entry name" value="Topo_IIA_A/C_ab"/>
</dbReference>
<dbReference type="InterPro" id="IPR013760">
    <property type="entry name" value="Topo_IIA-like_dom_sf"/>
</dbReference>
<keyword evidence="9" id="KW-0175">Coiled coil</keyword>
<dbReference type="PANTHER" id="PTHR43493:SF9">
    <property type="entry name" value="DNA TOPOISOMERASE 4 SUBUNIT A"/>
    <property type="match status" value="1"/>
</dbReference>
<dbReference type="Pfam" id="PF03989">
    <property type="entry name" value="DNA_gyraseA_C"/>
    <property type="match status" value="3"/>
</dbReference>
<dbReference type="AlphaFoldDB" id="A0A6G9HH55"/>
<dbReference type="InterPro" id="IPR013757">
    <property type="entry name" value="Topo_IIA_A_a_sf"/>
</dbReference>
<evidence type="ECO:0000256" key="1">
    <source>
        <dbReference type="ARBA" id="ARBA00000185"/>
    </source>
</evidence>
<sequence length="832" mass="93860">MNSMESKNNNKGISKALEEIMSEGYGRYAKYIIQDRALPDIRDGLKPVQRRIIYSMNNLQLFYDRSHKKSARVVGDVIGKYHPHGDSSIYEALVRMSQNWKNNVTLVDMHGNNGSIDGDSAAAMRYTECRLSQFGQLMAEGINKNTVKFIPNFDDSENEPSVLPTLLPNLLINGANGIAAGYATNIPTFNFNEVIDAIITRIDSPNCFLSSIMRVMPGPDFPTGGIILNTDGIKQAYETGKGKITIRAKMEKVDAKKIIITEIPYETNKAQIIKNISELIDKYDTLHLSEVLDESDRNGICIALMTKQGANFDFIKNFLYKNTQLQISYSINMVAIKNAKPYQMPILFVIDSFIEHADHIVLSSCKFDLDKATQRKEIIEGLIKAIRILDDVISLIRHSSNKETAKQALIQRLMFTERQAEAISNLRLYRLSNSDVTDLKNELEELNNKINELNLLINDKNVRNNFLKNKLRSYKKIFGTARKTEISEEDSQIVIEQVDTIKDQEQIVVVTRDGYVKNISKKSYVSSDFSQLKLKENDLPIAKFISNQRDKIVLITSLGNYISIPTYKVDITKWKEMGIHINNLVTCDPNEKIVYAFNYKNNLEDNRCLVLASKNGMVKRALVKSLGISKLTKISMCMNLDKDDTLVSCVLLDKYDENTKLGFVTRNGLGLIFNADQISIVSKNAAGVKSMSLKDNDEVVAVFNASNNNDYVLIAAIQGMKRIKMDAFQIGNRANVGRHIITTIKSNPIKLINAYEVNNQKIINGLDADKVWNVFTPSEIPIGDETTKVSSIKNKKWSDVSILLNENASEQTIEQTEIKQNEQLSLFGNEKK</sequence>
<dbReference type="GO" id="GO:0006265">
    <property type="term" value="P:DNA topological change"/>
    <property type="evidence" value="ECO:0007669"/>
    <property type="project" value="UniProtKB-UniRule"/>
</dbReference>
<dbReference type="NCBIfam" id="NF004044">
    <property type="entry name" value="PRK05561.1"/>
    <property type="match status" value="1"/>
</dbReference>
<evidence type="ECO:0000256" key="7">
    <source>
        <dbReference type="ARBA" id="ARBA00023235"/>
    </source>
</evidence>
<dbReference type="Gene3D" id="1.10.268.10">
    <property type="entry name" value="Topoisomerase, domain 3"/>
    <property type="match status" value="1"/>
</dbReference>
<protein>
    <recommendedName>
        <fullName evidence="2">DNA topoisomerase (ATP-hydrolyzing)</fullName>
        <ecNumber evidence="2">5.6.2.2</ecNumber>
    </recommendedName>
</protein>
<dbReference type="InterPro" id="IPR006691">
    <property type="entry name" value="GyrA/parC_rep"/>
</dbReference>
<evidence type="ECO:0000313" key="11">
    <source>
        <dbReference type="EMBL" id="QIQ09943.1"/>
    </source>
</evidence>
<organism evidence="11">
    <name type="scientific">uncultured Mycoplasmataceae bacterium</name>
    <dbReference type="NCBI Taxonomy" id="300027"/>
    <lineage>
        <taxon>Bacteria</taxon>
        <taxon>Bacillati</taxon>
        <taxon>Mycoplasmatota</taxon>
        <taxon>Mollicutes</taxon>
        <taxon>Mycoplasmataceae</taxon>
        <taxon>environmental samples</taxon>
    </lineage>
</organism>
<dbReference type="InterPro" id="IPR005741">
    <property type="entry name" value="TopoIV_A_Gpos"/>
</dbReference>
<evidence type="ECO:0000256" key="2">
    <source>
        <dbReference type="ARBA" id="ARBA00012895"/>
    </source>
</evidence>
<dbReference type="GO" id="GO:0003677">
    <property type="term" value="F:DNA binding"/>
    <property type="evidence" value="ECO:0007669"/>
    <property type="project" value="UniProtKB-UniRule"/>
</dbReference>
<dbReference type="EMBL" id="MN991199">
    <property type="protein sequence ID" value="QIQ09943.1"/>
    <property type="molecule type" value="Genomic_DNA"/>
</dbReference>
<accession>A0A6G9HH55</accession>
<reference evidence="11" key="1">
    <citation type="journal article" date="2020" name="J. ISSAAS">
        <title>Lactobacilli and other gastrointestinal microbiota of Peromyscus leucopus, reservoir host for agents of Lyme disease and other zoonoses in North America.</title>
        <authorList>
            <person name="Milovic A."/>
            <person name="Bassam K."/>
            <person name="Shao H."/>
            <person name="Chatzistamou I."/>
            <person name="Tufts D.M."/>
            <person name="Diuk-Wasser M."/>
            <person name="Barbour A.G."/>
        </authorList>
    </citation>
    <scope>NUCLEOTIDE SEQUENCE</scope>
    <source>
        <strain evidence="11">LL85</strain>
    </source>
</reference>
<keyword evidence="4 8" id="KW-0799">Topoisomerase</keyword>
<keyword evidence="3" id="KW-1003">Cell membrane</keyword>
<evidence type="ECO:0000256" key="4">
    <source>
        <dbReference type="ARBA" id="ARBA00023029"/>
    </source>
</evidence>
<proteinExistence type="predicted"/>
<dbReference type="CDD" id="cd00187">
    <property type="entry name" value="TOP4c"/>
    <property type="match status" value="1"/>
</dbReference>
<comment type="catalytic activity">
    <reaction evidence="1 8">
        <text>ATP-dependent breakage, passage and rejoining of double-stranded DNA.</text>
        <dbReference type="EC" id="5.6.2.2"/>
    </reaction>
</comment>
<dbReference type="SUPFAM" id="SSF101904">
    <property type="entry name" value="GyrA/ParC C-terminal domain-like"/>
    <property type="match status" value="1"/>
</dbReference>
<dbReference type="PROSITE" id="PS52040">
    <property type="entry name" value="TOPO_IIA"/>
    <property type="match status" value="1"/>
</dbReference>
<dbReference type="SUPFAM" id="SSF56719">
    <property type="entry name" value="Type II DNA topoisomerase"/>
    <property type="match status" value="1"/>
</dbReference>
<feature type="domain" description="Topo IIA-type catalytic" evidence="10">
    <location>
        <begin position="38"/>
        <end position="498"/>
    </location>
</feature>
<dbReference type="GO" id="GO:0009330">
    <property type="term" value="C:DNA topoisomerase type II (double strand cut, ATP-hydrolyzing) complex"/>
    <property type="evidence" value="ECO:0007669"/>
    <property type="project" value="TreeGrafter"/>
</dbReference>
<dbReference type="PANTHER" id="PTHR43493">
    <property type="entry name" value="DNA GYRASE/TOPOISOMERASE SUBUNIT A"/>
    <property type="match status" value="1"/>
</dbReference>
<dbReference type="GO" id="GO:0034335">
    <property type="term" value="F:DNA negative supercoiling activity"/>
    <property type="evidence" value="ECO:0007669"/>
    <property type="project" value="UniProtKB-ARBA"/>
</dbReference>
<keyword evidence="5 8" id="KW-0238">DNA-binding</keyword>
<dbReference type="InterPro" id="IPR002205">
    <property type="entry name" value="Topo_IIA_dom_A"/>
</dbReference>
<evidence type="ECO:0000256" key="6">
    <source>
        <dbReference type="ARBA" id="ARBA00023136"/>
    </source>
</evidence>
<evidence type="ECO:0000256" key="9">
    <source>
        <dbReference type="SAM" id="Coils"/>
    </source>
</evidence>
<feature type="coiled-coil region" evidence="9">
    <location>
        <begin position="429"/>
        <end position="470"/>
    </location>
</feature>
<evidence type="ECO:0000259" key="10">
    <source>
        <dbReference type="PROSITE" id="PS52040"/>
    </source>
</evidence>
<keyword evidence="7 8" id="KW-0413">Isomerase</keyword>
<evidence type="ECO:0000256" key="8">
    <source>
        <dbReference type="PROSITE-ProRule" id="PRU01384"/>
    </source>
</evidence>
<dbReference type="InterPro" id="IPR035516">
    <property type="entry name" value="Gyrase/topoIV_suA_C"/>
</dbReference>
<dbReference type="GO" id="GO:0005737">
    <property type="term" value="C:cytoplasm"/>
    <property type="evidence" value="ECO:0007669"/>
    <property type="project" value="TreeGrafter"/>
</dbReference>
<gene>
    <name evidence="11" type="primary">parC</name>
    <name evidence="11" type="ORF">PlMoll_1060</name>
</gene>
<dbReference type="InterPro" id="IPR050220">
    <property type="entry name" value="Type_II_DNA_Topoisomerases"/>
</dbReference>
<evidence type="ECO:0000256" key="3">
    <source>
        <dbReference type="ARBA" id="ARBA00022475"/>
    </source>
</evidence>
<dbReference type="Gene3D" id="3.30.1360.40">
    <property type="match status" value="1"/>
</dbReference>
<keyword evidence="6" id="KW-0472">Membrane</keyword>